<name>A0AAX4LIU1_ECOLX</name>
<dbReference type="AlphaFoldDB" id="A0AAX4LIU1"/>
<evidence type="ECO:0000313" key="3">
    <source>
        <dbReference type="Proteomes" id="UP001383096"/>
    </source>
</evidence>
<feature type="domain" description="Lin1244/Lin1753-like N-terminal" evidence="1">
    <location>
        <begin position="3"/>
        <end position="85"/>
    </location>
</feature>
<protein>
    <submittedName>
        <fullName evidence="2">Lin1244/Lin1753 domain-containing protein</fullName>
    </submittedName>
</protein>
<dbReference type="RefSeq" id="WP_000870793.1">
    <property type="nucleotide sequence ID" value="NZ_CP146670.1"/>
</dbReference>
<evidence type="ECO:0000259" key="1">
    <source>
        <dbReference type="Pfam" id="PF14297"/>
    </source>
</evidence>
<dbReference type="InterPro" id="IPR025400">
    <property type="entry name" value="Lin1244/Lin1753-like_N"/>
</dbReference>
<dbReference type="Pfam" id="PF14297">
    <property type="entry name" value="Lin1244_N"/>
    <property type="match status" value="1"/>
</dbReference>
<gene>
    <name evidence="2" type="ORF">V9Z47_12510</name>
</gene>
<accession>A0AAX4LIU1</accession>
<dbReference type="EMBL" id="CP146670">
    <property type="protein sequence ID" value="WWX73760.1"/>
    <property type="molecule type" value="Genomic_DNA"/>
</dbReference>
<proteinExistence type="predicted"/>
<organism evidence="2 3">
    <name type="scientific">Escherichia coli</name>
    <dbReference type="NCBI Taxonomy" id="562"/>
    <lineage>
        <taxon>Bacteria</taxon>
        <taxon>Pseudomonadati</taxon>
        <taxon>Pseudomonadota</taxon>
        <taxon>Gammaproteobacteria</taxon>
        <taxon>Enterobacterales</taxon>
        <taxon>Enterobacteriaceae</taxon>
        <taxon>Escherichia</taxon>
    </lineage>
</organism>
<evidence type="ECO:0000313" key="2">
    <source>
        <dbReference type="EMBL" id="WWX73760.1"/>
    </source>
</evidence>
<reference evidence="2" key="1">
    <citation type="submission" date="2024-03" db="EMBL/GenBank/DDBJ databases">
        <title>Epithelial relay of microbial signals coordinates intestinal macrophage supported barrier repair.</title>
        <authorList>
            <person name="Tsai M.T."/>
        </authorList>
    </citation>
    <scope>NUCLEOTIDE SEQUENCE</scope>
    <source>
        <strain evidence="2">MS 21-1</strain>
    </source>
</reference>
<sequence length="350" mass="40314">MKWFKHDSDANRDEKLQNVLLDYGLEGYGLYWYCLELITYDVDQHNLNFDLRHDARIIARNVGSTEKRIEEMMKYFIEIGLFECSQGHITCLKLLKRLDQSMTSKSAYRAAINTAKEQLKLEKLINPTQKGHDRVMTGSGKGHELELEVEKEREKDIYTSCIVENEQKMVNQDGVNEAALRCLAFYNDKAGCKCRDAKPFVELLTETKTRKAYTENEITLVIEWALTQWRSRGGVPKPINICRVTKFDGYLTDAEQWRKLSATVNAADVVEAFNSTFDGLLPPAELDRDLERKIYAFTDYLKDKSINGFVAYFETFKNTASDFYFGDGFTATLDFLLKPKTLRDTRAGVL</sequence>
<dbReference type="Proteomes" id="UP001383096">
    <property type="component" value="Chromosome"/>
</dbReference>